<comment type="caution">
    <text evidence="2">The sequence shown here is derived from an EMBL/GenBank/DDBJ whole genome shotgun (WGS) entry which is preliminary data.</text>
</comment>
<reference evidence="2" key="2">
    <citation type="submission" date="2020-09" db="EMBL/GenBank/DDBJ databases">
        <authorList>
            <person name="Sun Q."/>
            <person name="Ohkuma M."/>
        </authorList>
    </citation>
    <scope>NUCLEOTIDE SEQUENCE</scope>
    <source>
        <strain evidence="2">JCM 4714</strain>
    </source>
</reference>
<evidence type="ECO:0000313" key="3">
    <source>
        <dbReference type="Proteomes" id="UP000655443"/>
    </source>
</evidence>
<name>A0A918YRB2_9ACTN</name>
<dbReference type="AlphaFoldDB" id="A0A918YRB2"/>
<organism evidence="2 3">
    <name type="scientific">Streptomyces alanosinicus</name>
    <dbReference type="NCBI Taxonomy" id="68171"/>
    <lineage>
        <taxon>Bacteria</taxon>
        <taxon>Bacillati</taxon>
        <taxon>Actinomycetota</taxon>
        <taxon>Actinomycetes</taxon>
        <taxon>Kitasatosporales</taxon>
        <taxon>Streptomycetaceae</taxon>
        <taxon>Streptomyces</taxon>
    </lineage>
</organism>
<sequence length="191" mass="19797">MRRIVAMLLVSAATATLGACGKAEKSDKAIEQGGGLPTAPVVQRDTQPFSPVRPISVGLDGRVLSVKAVGGDCLTPSLSARETSGTVALTIKVVARENRGQACTTNAELVPLKVTLTRSLGVRKLIDGATGRPITAPVVTSSDARSRLAVLPSQADADGAVLPADRENALRTEPSGPGAVSCRSDCFRRRR</sequence>
<feature type="chain" id="PRO_5039161819" description="Lipoprotein" evidence="1">
    <location>
        <begin position="19"/>
        <end position="191"/>
    </location>
</feature>
<proteinExistence type="predicted"/>
<dbReference type="PROSITE" id="PS51257">
    <property type="entry name" value="PROKAR_LIPOPROTEIN"/>
    <property type="match status" value="1"/>
</dbReference>
<keyword evidence="1" id="KW-0732">Signal</keyword>
<keyword evidence="3" id="KW-1185">Reference proteome</keyword>
<dbReference type="Proteomes" id="UP000655443">
    <property type="component" value="Unassembled WGS sequence"/>
</dbReference>
<protein>
    <recommendedName>
        <fullName evidence="4">Lipoprotein</fullName>
    </recommendedName>
</protein>
<reference evidence="2" key="1">
    <citation type="journal article" date="2014" name="Int. J. Syst. Evol. Microbiol.">
        <title>Complete genome sequence of Corynebacterium casei LMG S-19264T (=DSM 44701T), isolated from a smear-ripened cheese.</title>
        <authorList>
            <consortium name="US DOE Joint Genome Institute (JGI-PGF)"/>
            <person name="Walter F."/>
            <person name="Albersmeier A."/>
            <person name="Kalinowski J."/>
            <person name="Ruckert C."/>
        </authorList>
    </citation>
    <scope>NUCLEOTIDE SEQUENCE</scope>
    <source>
        <strain evidence="2">JCM 4714</strain>
    </source>
</reference>
<feature type="signal peptide" evidence="1">
    <location>
        <begin position="1"/>
        <end position="18"/>
    </location>
</feature>
<evidence type="ECO:0000256" key="1">
    <source>
        <dbReference type="SAM" id="SignalP"/>
    </source>
</evidence>
<evidence type="ECO:0000313" key="2">
    <source>
        <dbReference type="EMBL" id="GHE10861.1"/>
    </source>
</evidence>
<gene>
    <name evidence="2" type="ORF">GCM10010339_68500</name>
</gene>
<evidence type="ECO:0008006" key="4">
    <source>
        <dbReference type="Google" id="ProtNLM"/>
    </source>
</evidence>
<accession>A0A918YRB2</accession>
<dbReference type="EMBL" id="BMVG01000025">
    <property type="protein sequence ID" value="GHE10861.1"/>
    <property type="molecule type" value="Genomic_DNA"/>
</dbReference>